<dbReference type="GO" id="GO:0051603">
    <property type="term" value="P:proteolysis involved in protein catabolic process"/>
    <property type="evidence" value="ECO:0007669"/>
    <property type="project" value="TreeGrafter"/>
</dbReference>
<dbReference type="OrthoDB" id="9810445at2"/>
<organism evidence="9 10">
    <name type="scientific">Faunimonas pinastri</name>
    <dbReference type="NCBI Taxonomy" id="1855383"/>
    <lineage>
        <taxon>Bacteria</taxon>
        <taxon>Pseudomonadati</taxon>
        <taxon>Pseudomonadota</taxon>
        <taxon>Alphaproteobacteria</taxon>
        <taxon>Hyphomicrobiales</taxon>
        <taxon>Afifellaceae</taxon>
        <taxon>Faunimonas</taxon>
    </lineage>
</organism>
<proteinExistence type="predicted"/>
<sequence length="491" mass="52837">MISFVNLCNPTFMRTRLFIPVLALALAGCQMAGSPSPKLDVNLITSKPLSAPVVKAAAPQIDPRIAAEYGGVYSDAKVEAAINGIVAKLVAASDDPTRRYKVTVLNSPVANAFAMPGGYLYVTRGLLALTENSSEFAAVVAHEMAHVLANHALARAKAIQQAKLVQQVAADVITDPSESVNTRTKSQLTIAKFSRDQEIEADRIGITMAGRAGYDPFAASRFMDKLQAYSDLRSALGKKDDAENFLASHPGTAERRELAVQVARQFGAPGTIQPPRDDYVDSLDGMIFGDDPSEGFVRGHEFLHPRLSIAFRVPSTFRLENTREAVLAASGDNTAMRFDGVSSAADMSPADYLASGWVNGLVPDSIKSETVNGLPAATAAASASNWEFRIGAVRVGSNMYRMIFADRGDATKIEQALQDTLSTFRRLDPSELTRLQPLRLAIVRVRSGDTVASMAARMQGTETPLELFRVINGFSDNQDLTAGQKVKLVID</sequence>
<feature type="signal peptide" evidence="7">
    <location>
        <begin position="1"/>
        <end position="32"/>
    </location>
</feature>
<comment type="cofactor">
    <cofactor evidence="1">
        <name>Zn(2+)</name>
        <dbReference type="ChEBI" id="CHEBI:29105"/>
    </cofactor>
</comment>
<dbReference type="PROSITE" id="PS51782">
    <property type="entry name" value="LYSM"/>
    <property type="match status" value="1"/>
</dbReference>
<keyword evidence="6" id="KW-0482">Metalloprotease</keyword>
<evidence type="ECO:0000259" key="8">
    <source>
        <dbReference type="PROSITE" id="PS51782"/>
    </source>
</evidence>
<dbReference type="CDD" id="cd07324">
    <property type="entry name" value="M48C_Oma1-like"/>
    <property type="match status" value="1"/>
</dbReference>
<dbReference type="EMBL" id="FOFG01000013">
    <property type="protein sequence ID" value="SER23437.1"/>
    <property type="molecule type" value="Genomic_DNA"/>
</dbReference>
<protein>
    <submittedName>
        <fullName evidence="9">Putative Zn-dependent protease</fullName>
    </submittedName>
</protein>
<evidence type="ECO:0000256" key="5">
    <source>
        <dbReference type="ARBA" id="ARBA00022833"/>
    </source>
</evidence>
<evidence type="ECO:0000256" key="4">
    <source>
        <dbReference type="ARBA" id="ARBA00022801"/>
    </source>
</evidence>
<dbReference type="GO" id="GO:0004222">
    <property type="term" value="F:metalloendopeptidase activity"/>
    <property type="evidence" value="ECO:0007669"/>
    <property type="project" value="InterPro"/>
</dbReference>
<evidence type="ECO:0000256" key="2">
    <source>
        <dbReference type="ARBA" id="ARBA00022670"/>
    </source>
</evidence>
<dbReference type="InterPro" id="IPR018392">
    <property type="entry name" value="LysM"/>
</dbReference>
<dbReference type="RefSeq" id="WP_092498361.1">
    <property type="nucleotide sequence ID" value="NZ_FOFG01000013.1"/>
</dbReference>
<keyword evidence="2 9" id="KW-0645">Protease</keyword>
<dbReference type="GO" id="GO:0046872">
    <property type="term" value="F:metal ion binding"/>
    <property type="evidence" value="ECO:0007669"/>
    <property type="project" value="UniProtKB-KW"/>
</dbReference>
<evidence type="ECO:0000313" key="10">
    <source>
        <dbReference type="Proteomes" id="UP000199647"/>
    </source>
</evidence>
<evidence type="ECO:0000256" key="3">
    <source>
        <dbReference type="ARBA" id="ARBA00022723"/>
    </source>
</evidence>
<keyword evidence="7" id="KW-0732">Signal</keyword>
<name>A0A1H9MJ02_9HYPH</name>
<evidence type="ECO:0000256" key="6">
    <source>
        <dbReference type="ARBA" id="ARBA00023049"/>
    </source>
</evidence>
<dbReference type="InterPro" id="IPR051156">
    <property type="entry name" value="Mito/Outer_Membr_Metalloprot"/>
</dbReference>
<dbReference type="AlphaFoldDB" id="A0A1H9MJ02"/>
<reference evidence="9 10" key="1">
    <citation type="submission" date="2016-10" db="EMBL/GenBank/DDBJ databases">
        <authorList>
            <person name="de Groot N.N."/>
        </authorList>
    </citation>
    <scope>NUCLEOTIDE SEQUENCE [LARGE SCALE GENOMIC DNA]</scope>
    <source>
        <strain evidence="9 10">A52C2</strain>
    </source>
</reference>
<dbReference type="Proteomes" id="UP000199647">
    <property type="component" value="Unassembled WGS sequence"/>
</dbReference>
<keyword evidence="3" id="KW-0479">Metal-binding</keyword>
<gene>
    <name evidence="9" type="ORF">SAMN05216548_113129</name>
</gene>
<dbReference type="PANTHER" id="PTHR22726:SF1">
    <property type="entry name" value="METALLOENDOPEPTIDASE OMA1, MITOCHONDRIAL"/>
    <property type="match status" value="1"/>
</dbReference>
<dbReference type="PANTHER" id="PTHR22726">
    <property type="entry name" value="METALLOENDOPEPTIDASE OMA1"/>
    <property type="match status" value="1"/>
</dbReference>
<keyword evidence="5" id="KW-0862">Zinc</keyword>
<evidence type="ECO:0000313" key="9">
    <source>
        <dbReference type="EMBL" id="SER23437.1"/>
    </source>
</evidence>
<dbReference type="Gene3D" id="3.30.2010.10">
    <property type="entry name" value="Metalloproteases ('zincins'), catalytic domain"/>
    <property type="match status" value="1"/>
</dbReference>
<dbReference type="Pfam" id="PF01435">
    <property type="entry name" value="Peptidase_M48"/>
    <property type="match status" value="1"/>
</dbReference>
<dbReference type="InterPro" id="IPR001915">
    <property type="entry name" value="Peptidase_M48"/>
</dbReference>
<feature type="domain" description="LysM" evidence="8">
    <location>
        <begin position="441"/>
        <end position="488"/>
    </location>
</feature>
<dbReference type="GO" id="GO:0016020">
    <property type="term" value="C:membrane"/>
    <property type="evidence" value="ECO:0007669"/>
    <property type="project" value="TreeGrafter"/>
</dbReference>
<dbReference type="STRING" id="1855383.SAMN05216548_113129"/>
<evidence type="ECO:0000256" key="1">
    <source>
        <dbReference type="ARBA" id="ARBA00001947"/>
    </source>
</evidence>
<keyword evidence="4" id="KW-0378">Hydrolase</keyword>
<accession>A0A1H9MJ02</accession>
<feature type="chain" id="PRO_5011446274" evidence="7">
    <location>
        <begin position="33"/>
        <end position="491"/>
    </location>
</feature>
<keyword evidence="10" id="KW-1185">Reference proteome</keyword>
<evidence type="ECO:0000256" key="7">
    <source>
        <dbReference type="SAM" id="SignalP"/>
    </source>
</evidence>